<evidence type="ECO:0000313" key="11">
    <source>
        <dbReference type="Proteomes" id="UP000007039"/>
    </source>
</evidence>
<evidence type="ECO:0000313" key="10">
    <source>
        <dbReference type="EMBL" id="ADR19120.1"/>
    </source>
</evidence>
<comment type="function">
    <text evidence="7">Acts as a ribosome collision sensor, splitting the ribosome into its 2 subunits. Detects stalled/collided 70S ribosomes which it binds and splits by an ATP-hydrolysis driven conformational change. Acts upstream of the ribosome quality control system (RQC), a ribosome-associated complex that mediates the extraction of incompletely synthesized nascent chains from stalled ribosomes and their subsequent degradation. Probably generates substrates for RQC.</text>
</comment>
<dbReference type="KEGG" id="cni:Calni_1212"/>
<dbReference type="HAMAP" id="MF_00092">
    <property type="entry name" value="MutS2"/>
    <property type="match status" value="1"/>
</dbReference>
<evidence type="ECO:0000256" key="8">
    <source>
        <dbReference type="SAM" id="Coils"/>
    </source>
</evidence>
<keyword evidence="8" id="KW-0175">Coiled coil</keyword>
<dbReference type="EC" id="3.1.-.-" evidence="7"/>
<sequence>MIDSSFQQIDFLQFKEHLKKHSISQFSSDFIDELTPFNSTSKIIEEQNQIREALDLFGDFGGELPDSRNYYQFYKKLLDPYSSWLVVDFIVFAEFHKKLGEFKKSVFGDFDVNHLKTLFSNIYVLPDIVDDIFSKITNDGHVKDDASDRLREIRKEKKNVKEKIYETLNSLINGKDSEKFVQERVIKEYSNRLMLLLRPNFRQFINGIVHSISGTGMTLYVEPSNVVEMNNRYQELISLEEIEVNRILQKLLDCIKSKSYEITETVNSMKKLYYFHAIFSYVGERDYVFPNFSNKIYVEKLHHPLIYDLKKEKSVPIDFEMTEDVNVAIITGPNAGGKTAALKSIGINTVLGRCGLPLFARCAELINFDKIFTDIGDQQSLVMDLSTFTSHMVNIKHIVDNSDGGSLVLLDELGTGTEPKEGEALAISIIEYLMDRGSRVIVTTHFSGVRNMAYRYKGVVLYGVDFDYENFEPKFRLIKGLAGRSDPLIIAGKLHFNESIISRAKKILEEYSSLEILSADELNRLKLDIEKERYTLEELKRSLEIKESELLVKENELKKKLNAKEEQILSDALSILNKVKSLKVRSNNNKEVDEIKSNIVKRMESLDIGDHIPDVKVGDMVKLSKYGKVAKILEISKNKAYVDMEGMKFTIELDKIRGEKLSVNQKKVDKEISVSAVVERSPRYEIVLVGKTVDEAWDELDKFLDKAILSGWNRVFVIHGRGSGALRKGLHNILKSDQRVKNFRIADIKEGGDAITIVELL</sequence>
<dbReference type="Pfam" id="PF20297">
    <property type="entry name" value="MSSS"/>
    <property type="match status" value="1"/>
</dbReference>
<gene>
    <name evidence="7" type="primary">mutS2</name>
    <name evidence="7" type="synonym">rqcU</name>
    <name evidence="10" type="ordered locus">Calni_1212</name>
</gene>
<dbReference type="SUPFAM" id="SSF48334">
    <property type="entry name" value="DNA repair protein MutS, domain III"/>
    <property type="match status" value="1"/>
</dbReference>
<evidence type="ECO:0000256" key="4">
    <source>
        <dbReference type="ARBA" id="ARBA00022840"/>
    </source>
</evidence>
<comment type="function">
    <text evidence="7">Endonuclease that is involved in the suppression of homologous recombination and thus may have a key role in the control of bacterial genetic diversity.</text>
</comment>
<evidence type="ECO:0000256" key="7">
    <source>
        <dbReference type="HAMAP-Rule" id="MF_00092"/>
    </source>
</evidence>
<proteinExistence type="inferred from homology"/>
<dbReference type="GO" id="GO:0072344">
    <property type="term" value="P:rescue of stalled ribosome"/>
    <property type="evidence" value="ECO:0007669"/>
    <property type="project" value="UniProtKB-UniRule"/>
</dbReference>
<dbReference type="STRING" id="768670.Calni_1212"/>
<dbReference type="GO" id="GO:0006298">
    <property type="term" value="P:mismatch repair"/>
    <property type="evidence" value="ECO:0007669"/>
    <property type="project" value="InterPro"/>
</dbReference>
<keyword evidence="2 7" id="KW-0547">Nucleotide-binding</keyword>
<dbReference type="EC" id="3.6.4.-" evidence="7"/>
<keyword evidence="5 7" id="KW-0694">RNA-binding</keyword>
<dbReference type="SMART" id="SM00463">
    <property type="entry name" value="SMR"/>
    <property type="match status" value="1"/>
</dbReference>
<feature type="coiled-coil region" evidence="8">
    <location>
        <begin position="522"/>
        <end position="567"/>
    </location>
</feature>
<comment type="similarity">
    <text evidence="7">Belongs to the DNA mismatch repair MutS family. MutS2 subfamily.</text>
</comment>
<dbReference type="InterPro" id="IPR045076">
    <property type="entry name" value="MutS"/>
</dbReference>
<keyword evidence="3 7" id="KW-0378">Hydrolase</keyword>
<dbReference type="GO" id="GO:0016887">
    <property type="term" value="F:ATP hydrolysis activity"/>
    <property type="evidence" value="ECO:0007669"/>
    <property type="project" value="InterPro"/>
</dbReference>
<dbReference type="GO" id="GO:0019843">
    <property type="term" value="F:rRNA binding"/>
    <property type="evidence" value="ECO:0007669"/>
    <property type="project" value="UniProtKB-UniRule"/>
</dbReference>
<keyword evidence="6 7" id="KW-0238">DNA-binding</keyword>
<dbReference type="AlphaFoldDB" id="E4TIY8"/>
<dbReference type="InterPro" id="IPR046893">
    <property type="entry name" value="MSSS"/>
</dbReference>
<dbReference type="SUPFAM" id="SSF160443">
    <property type="entry name" value="SMR domain-like"/>
    <property type="match status" value="1"/>
</dbReference>
<accession>E4TIY8</accession>
<feature type="domain" description="Smr" evidence="9">
    <location>
        <begin position="690"/>
        <end position="761"/>
    </location>
</feature>
<evidence type="ECO:0000256" key="3">
    <source>
        <dbReference type="ARBA" id="ARBA00022801"/>
    </source>
</evidence>
<dbReference type="Gene3D" id="3.40.50.300">
    <property type="entry name" value="P-loop containing nucleotide triphosphate hydrolases"/>
    <property type="match status" value="1"/>
</dbReference>
<dbReference type="NCBIfam" id="TIGR01069">
    <property type="entry name" value="mutS2"/>
    <property type="match status" value="1"/>
</dbReference>
<dbReference type="SUPFAM" id="SSF52540">
    <property type="entry name" value="P-loop containing nucleoside triphosphate hydrolases"/>
    <property type="match status" value="1"/>
</dbReference>
<dbReference type="Pfam" id="PF01713">
    <property type="entry name" value="Smr"/>
    <property type="match status" value="1"/>
</dbReference>
<dbReference type="GO" id="GO:0043023">
    <property type="term" value="F:ribosomal large subunit binding"/>
    <property type="evidence" value="ECO:0007669"/>
    <property type="project" value="UniProtKB-UniRule"/>
</dbReference>
<keyword evidence="7" id="KW-0540">Nuclease</keyword>
<evidence type="ECO:0000256" key="6">
    <source>
        <dbReference type="ARBA" id="ARBA00023125"/>
    </source>
</evidence>
<dbReference type="InterPro" id="IPR036187">
    <property type="entry name" value="DNA_mismatch_repair_MutS_sf"/>
</dbReference>
<comment type="subunit">
    <text evidence="7">Homodimer. Binds to stalled ribosomes, contacting rRNA.</text>
</comment>
<dbReference type="InterPro" id="IPR005747">
    <property type="entry name" value="MutS2"/>
</dbReference>
<organism evidence="10 11">
    <name type="scientific">Calditerrivibrio nitroreducens (strain DSM 19672 / NBRC 101217 / Yu37-1)</name>
    <dbReference type="NCBI Taxonomy" id="768670"/>
    <lineage>
        <taxon>Bacteria</taxon>
        <taxon>Pseudomonadati</taxon>
        <taxon>Deferribacterota</taxon>
        <taxon>Deferribacteres</taxon>
        <taxon>Deferribacterales</taxon>
        <taxon>Calditerrivibrionaceae</taxon>
    </lineage>
</organism>
<dbReference type="HOGENOM" id="CLU_011252_2_1_0"/>
<dbReference type="Gene3D" id="3.30.1370.110">
    <property type="match status" value="1"/>
</dbReference>
<reference key="1">
    <citation type="submission" date="2010-11" db="EMBL/GenBank/DDBJ databases">
        <title>The complete genome of chromosome of Calditerrivibrio nitroreducens DSM 19672.</title>
        <authorList>
            <consortium name="US DOE Joint Genome Institute (JGI-PGF)"/>
            <person name="Lucas S."/>
            <person name="Copeland A."/>
            <person name="Lapidus A."/>
            <person name="Bruce D."/>
            <person name="Goodwin L."/>
            <person name="Pitluck S."/>
            <person name="Kyrpides N."/>
            <person name="Mavromatis K."/>
            <person name="Ivanova N."/>
            <person name="Mikhailova N."/>
            <person name="Zeytun A."/>
            <person name="Brettin T."/>
            <person name="Detter J.C."/>
            <person name="Tapia R."/>
            <person name="Han C."/>
            <person name="Land M."/>
            <person name="Hauser L."/>
            <person name="Markowitz V."/>
            <person name="Cheng J.-F."/>
            <person name="Hugenholtz P."/>
            <person name="Woyke T."/>
            <person name="Wu D."/>
            <person name="Spring S."/>
            <person name="Schroeder M."/>
            <person name="Brambilla E."/>
            <person name="Klenk H.-P."/>
            <person name="Eisen J.A."/>
        </authorList>
    </citation>
    <scope>NUCLEOTIDE SEQUENCE [LARGE SCALE GENOMIC DNA]</scope>
    <source>
        <strain>DSM 19672</strain>
    </source>
</reference>
<dbReference type="InterPro" id="IPR007696">
    <property type="entry name" value="DNA_mismatch_repair_MutS_core"/>
</dbReference>
<name>E4TIY8_CALNY</name>
<dbReference type="Pfam" id="PF00488">
    <property type="entry name" value="MutS_V"/>
    <property type="match status" value="1"/>
</dbReference>
<dbReference type="eggNOG" id="COG1193">
    <property type="taxonomic scope" value="Bacteria"/>
</dbReference>
<dbReference type="GO" id="GO:0030983">
    <property type="term" value="F:mismatched DNA binding"/>
    <property type="evidence" value="ECO:0007669"/>
    <property type="project" value="InterPro"/>
</dbReference>
<keyword evidence="7" id="KW-0255">Endonuclease</keyword>
<dbReference type="PIRSF" id="PIRSF005814">
    <property type="entry name" value="MutS_YshD"/>
    <property type="match status" value="1"/>
</dbReference>
<keyword evidence="1 7" id="KW-0699">rRNA-binding</keyword>
<evidence type="ECO:0000256" key="1">
    <source>
        <dbReference type="ARBA" id="ARBA00022730"/>
    </source>
</evidence>
<dbReference type="GO" id="GO:0004519">
    <property type="term" value="F:endonuclease activity"/>
    <property type="evidence" value="ECO:0007669"/>
    <property type="project" value="UniProtKB-UniRule"/>
</dbReference>
<dbReference type="OrthoDB" id="9808166at2"/>
<dbReference type="GO" id="GO:0140664">
    <property type="term" value="F:ATP-dependent DNA damage sensor activity"/>
    <property type="evidence" value="ECO:0007669"/>
    <property type="project" value="InterPro"/>
</dbReference>
<evidence type="ECO:0000256" key="2">
    <source>
        <dbReference type="ARBA" id="ARBA00022741"/>
    </source>
</evidence>
<dbReference type="InterPro" id="IPR036063">
    <property type="entry name" value="Smr_dom_sf"/>
</dbReference>
<evidence type="ECO:0000259" key="9">
    <source>
        <dbReference type="PROSITE" id="PS50828"/>
    </source>
</evidence>
<protein>
    <recommendedName>
        <fullName evidence="7">Endonuclease MutS2</fullName>
        <ecNumber evidence="7">3.1.-.-</ecNumber>
    </recommendedName>
    <alternativeName>
        <fullName evidence="7">Ribosome-associated protein quality control-upstream factor</fullName>
        <shortName evidence="7">RQC-upstream factor</shortName>
        <shortName evidence="7">RqcU</shortName>
        <ecNumber evidence="7">3.6.4.-</ecNumber>
    </alternativeName>
</protein>
<dbReference type="GO" id="GO:0045910">
    <property type="term" value="P:negative regulation of DNA recombination"/>
    <property type="evidence" value="ECO:0007669"/>
    <property type="project" value="InterPro"/>
</dbReference>
<feature type="binding site" evidence="7">
    <location>
        <begin position="332"/>
        <end position="339"/>
    </location>
    <ligand>
        <name>ATP</name>
        <dbReference type="ChEBI" id="CHEBI:30616"/>
    </ligand>
</feature>
<dbReference type="PANTHER" id="PTHR48466:SF2">
    <property type="entry name" value="OS10G0509000 PROTEIN"/>
    <property type="match status" value="1"/>
</dbReference>
<dbReference type="Proteomes" id="UP000007039">
    <property type="component" value="Chromosome"/>
</dbReference>
<reference evidence="10 11" key="2">
    <citation type="journal article" date="2011" name="Stand. Genomic Sci.">
        <title>Complete genome sequence of Calditerrivibrio nitroreducens type strain (Yu37-1).</title>
        <authorList>
            <person name="Pitluck S."/>
            <person name="Sikorski J."/>
            <person name="Zeytun A."/>
            <person name="Lapidus A."/>
            <person name="Nolan M."/>
            <person name="Lucas S."/>
            <person name="Hammon N."/>
            <person name="Deshpande S."/>
            <person name="Cheng J.F."/>
            <person name="Tapia R."/>
            <person name="Han C."/>
            <person name="Goodwin L."/>
            <person name="Liolios K."/>
            <person name="Pagani I."/>
            <person name="Ivanova N."/>
            <person name="Mavromatis K."/>
            <person name="Pati A."/>
            <person name="Chen A."/>
            <person name="Palaniappan K."/>
            <person name="Hauser L."/>
            <person name="Chang Y.J."/>
            <person name="Jeffries C.D."/>
            <person name="Detter J.C."/>
            <person name="Brambilla E."/>
            <person name="Djao O.D."/>
            <person name="Rohde M."/>
            <person name="Spring S."/>
            <person name="Goker M."/>
            <person name="Woyke T."/>
            <person name="Bristow J."/>
            <person name="Eisen J.A."/>
            <person name="Markowitz V."/>
            <person name="Hugenholtz P."/>
            <person name="Kyrpides N.C."/>
            <person name="Klenk H.P."/>
            <person name="Land M."/>
        </authorList>
    </citation>
    <scope>NUCLEOTIDE SEQUENCE [LARGE SCALE GENOMIC DNA]</scope>
    <source>
        <strain evidence="11">DSM 19672 / NBRC 101217 / Yu37-1</strain>
    </source>
</reference>
<dbReference type="EMBL" id="CP002347">
    <property type="protein sequence ID" value="ADR19120.1"/>
    <property type="molecule type" value="Genomic_DNA"/>
</dbReference>
<dbReference type="RefSeq" id="WP_013451332.1">
    <property type="nucleotide sequence ID" value="NC_014758.1"/>
</dbReference>
<keyword evidence="11" id="KW-1185">Reference proteome</keyword>
<dbReference type="InterPro" id="IPR002625">
    <property type="entry name" value="Smr_dom"/>
</dbReference>
<dbReference type="GO" id="GO:0005524">
    <property type="term" value="F:ATP binding"/>
    <property type="evidence" value="ECO:0007669"/>
    <property type="project" value="UniProtKB-UniRule"/>
</dbReference>
<dbReference type="SMART" id="SM00534">
    <property type="entry name" value="MUTSac"/>
    <property type="match status" value="1"/>
</dbReference>
<dbReference type="PANTHER" id="PTHR48466">
    <property type="entry name" value="OS10G0509000 PROTEIN-RELATED"/>
    <property type="match status" value="1"/>
</dbReference>
<dbReference type="PROSITE" id="PS50828">
    <property type="entry name" value="SMR"/>
    <property type="match status" value="1"/>
</dbReference>
<evidence type="ECO:0000256" key="5">
    <source>
        <dbReference type="ARBA" id="ARBA00022884"/>
    </source>
</evidence>
<keyword evidence="4 7" id="KW-0067">ATP-binding</keyword>
<dbReference type="InterPro" id="IPR027417">
    <property type="entry name" value="P-loop_NTPase"/>
</dbReference>
<dbReference type="SMART" id="SM00533">
    <property type="entry name" value="MUTSd"/>
    <property type="match status" value="1"/>
</dbReference>
<dbReference type="InterPro" id="IPR000432">
    <property type="entry name" value="DNA_mismatch_repair_MutS_C"/>
</dbReference>